<evidence type="ECO:0000313" key="14">
    <source>
        <dbReference type="EMBL" id="TPX57848.1"/>
    </source>
</evidence>
<protein>
    <recommendedName>
        <fullName evidence="4">RING-type E3 ubiquitin transferase</fullName>
        <ecNumber evidence="4">2.3.2.27</ecNumber>
    </recommendedName>
</protein>
<comment type="subcellular location">
    <subcellularLocation>
        <location evidence="2">Endomembrane system</location>
    </subcellularLocation>
</comment>
<keyword evidence="5" id="KW-0808">Transferase</keyword>
<dbReference type="SMART" id="SM00184">
    <property type="entry name" value="RING"/>
    <property type="match status" value="1"/>
</dbReference>
<reference evidence="14 15" key="1">
    <citation type="journal article" date="2019" name="Sci. Rep.">
        <title>Comparative genomics of chytrid fungi reveal insights into the obligate biotrophic and pathogenic lifestyle of Synchytrium endobioticum.</title>
        <authorList>
            <person name="van de Vossenberg B.T.L.H."/>
            <person name="Warris S."/>
            <person name="Nguyen H.D.T."/>
            <person name="van Gent-Pelzer M.P.E."/>
            <person name="Joly D.L."/>
            <person name="van de Geest H.C."/>
            <person name="Bonants P.J.M."/>
            <person name="Smith D.S."/>
            <person name="Levesque C.A."/>
            <person name="van der Lee T.A.J."/>
        </authorList>
    </citation>
    <scope>NUCLEOTIDE SEQUENCE [LARGE SCALE GENOMIC DNA]</scope>
    <source>
        <strain evidence="14 15">CBS 809.83</strain>
    </source>
</reference>
<keyword evidence="6" id="KW-0479">Metal-binding</keyword>
<dbReference type="InterPro" id="IPR027370">
    <property type="entry name" value="Znf-RING_euk"/>
</dbReference>
<dbReference type="Proteomes" id="UP000318582">
    <property type="component" value="Unassembled WGS sequence"/>
</dbReference>
<dbReference type="AlphaFoldDB" id="A0A507E3Z4"/>
<organism evidence="14 15">
    <name type="scientific">Powellomyces hirtus</name>
    <dbReference type="NCBI Taxonomy" id="109895"/>
    <lineage>
        <taxon>Eukaryota</taxon>
        <taxon>Fungi</taxon>
        <taxon>Fungi incertae sedis</taxon>
        <taxon>Chytridiomycota</taxon>
        <taxon>Chytridiomycota incertae sedis</taxon>
        <taxon>Chytridiomycetes</taxon>
        <taxon>Spizellomycetales</taxon>
        <taxon>Powellomycetaceae</taxon>
        <taxon>Powellomyces</taxon>
    </lineage>
</organism>
<comment type="catalytic activity">
    <reaction evidence="1">
        <text>S-ubiquitinyl-[E2 ubiquitin-conjugating enzyme]-L-cysteine + [acceptor protein]-L-lysine = [E2 ubiquitin-conjugating enzyme]-L-cysteine + N(6)-ubiquitinyl-[acceptor protein]-L-lysine.</text>
        <dbReference type="EC" id="2.3.2.27"/>
    </reaction>
</comment>
<dbReference type="Pfam" id="PF13445">
    <property type="entry name" value="zf-RING_UBOX"/>
    <property type="match status" value="1"/>
</dbReference>
<evidence type="ECO:0000256" key="6">
    <source>
        <dbReference type="ARBA" id="ARBA00022723"/>
    </source>
</evidence>
<evidence type="ECO:0000256" key="5">
    <source>
        <dbReference type="ARBA" id="ARBA00022679"/>
    </source>
</evidence>
<gene>
    <name evidence="14" type="ORF">PhCBS80983_g03551</name>
</gene>
<dbReference type="InterPro" id="IPR045103">
    <property type="entry name" value="RNF5/RNF185-like"/>
</dbReference>
<evidence type="ECO:0000256" key="8">
    <source>
        <dbReference type="ARBA" id="ARBA00022786"/>
    </source>
</evidence>
<comment type="caution">
    <text evidence="14">The sequence shown here is derived from an EMBL/GenBank/DDBJ whole genome shotgun (WGS) entry which is preliminary data.</text>
</comment>
<feature type="compositionally biased region" description="Low complexity" evidence="12">
    <location>
        <begin position="48"/>
        <end position="63"/>
    </location>
</feature>
<proteinExistence type="predicted"/>
<keyword evidence="10" id="KW-0472">Membrane</keyword>
<evidence type="ECO:0000256" key="7">
    <source>
        <dbReference type="ARBA" id="ARBA00022771"/>
    </source>
</evidence>
<dbReference type="EMBL" id="QEAQ01000046">
    <property type="protein sequence ID" value="TPX57848.1"/>
    <property type="molecule type" value="Genomic_DNA"/>
</dbReference>
<dbReference type="GO" id="GO:0016567">
    <property type="term" value="P:protein ubiquitination"/>
    <property type="evidence" value="ECO:0007669"/>
    <property type="project" value="UniProtKB-UniPathway"/>
</dbReference>
<evidence type="ECO:0000256" key="11">
    <source>
        <dbReference type="PROSITE-ProRule" id="PRU00175"/>
    </source>
</evidence>
<feature type="region of interest" description="Disordered" evidence="12">
    <location>
        <begin position="148"/>
        <end position="171"/>
    </location>
</feature>
<evidence type="ECO:0000259" key="13">
    <source>
        <dbReference type="PROSITE" id="PS50089"/>
    </source>
</evidence>
<dbReference type="PROSITE" id="PS00518">
    <property type="entry name" value="ZF_RING_1"/>
    <property type="match status" value="1"/>
</dbReference>
<evidence type="ECO:0000256" key="4">
    <source>
        <dbReference type="ARBA" id="ARBA00012483"/>
    </source>
</evidence>
<dbReference type="Gene3D" id="3.30.40.10">
    <property type="entry name" value="Zinc/RING finger domain, C3HC4 (zinc finger)"/>
    <property type="match status" value="1"/>
</dbReference>
<dbReference type="GO" id="GO:0008270">
    <property type="term" value="F:zinc ion binding"/>
    <property type="evidence" value="ECO:0007669"/>
    <property type="project" value="UniProtKB-KW"/>
</dbReference>
<dbReference type="InterPro" id="IPR017907">
    <property type="entry name" value="Znf_RING_CS"/>
</dbReference>
<evidence type="ECO:0000256" key="9">
    <source>
        <dbReference type="ARBA" id="ARBA00022833"/>
    </source>
</evidence>
<accession>A0A507E3Z4</accession>
<dbReference type="GO" id="GO:0005783">
    <property type="term" value="C:endoplasmic reticulum"/>
    <property type="evidence" value="ECO:0007669"/>
    <property type="project" value="InterPro"/>
</dbReference>
<dbReference type="InterPro" id="IPR013083">
    <property type="entry name" value="Znf_RING/FYVE/PHD"/>
</dbReference>
<dbReference type="UniPathway" id="UPA00143"/>
<dbReference type="EC" id="2.3.2.27" evidence="4"/>
<sequence>MAEPPATAAAAFQEHSAPTAVASSLPEANAGLRHRVNSTSPAEPPTPTTTTPVTHASTSTPTSPNKPAGASGSTSLDKHEEEEGNEFECNICLETASNPILTLCGHLYCWPCLHYWMESRSPFAKACPVCKARVEKDKLVPIYAAGRKNDPRQQAVPERPRAEAPPTVTRNGPWDAFRFPGGAIHGNGVAFGFGVFPQLFGAQTDGMDWYATDKHAAAGIHIKSFYDDWNSGHAGNTSLLTINANPFMEFR</sequence>
<dbReference type="PANTHER" id="PTHR12313">
    <property type="entry name" value="E3 UBIQUITIN-PROTEIN LIGASE RNF5-RELATED"/>
    <property type="match status" value="1"/>
</dbReference>
<keyword evidence="7 11" id="KW-0863">Zinc-finger</keyword>
<keyword evidence="9" id="KW-0862">Zinc</keyword>
<evidence type="ECO:0000313" key="15">
    <source>
        <dbReference type="Proteomes" id="UP000318582"/>
    </source>
</evidence>
<evidence type="ECO:0000256" key="12">
    <source>
        <dbReference type="SAM" id="MobiDB-lite"/>
    </source>
</evidence>
<evidence type="ECO:0000256" key="2">
    <source>
        <dbReference type="ARBA" id="ARBA00004308"/>
    </source>
</evidence>
<feature type="compositionally biased region" description="Low complexity" evidence="12">
    <location>
        <begin position="1"/>
        <end position="11"/>
    </location>
</feature>
<feature type="region of interest" description="Disordered" evidence="12">
    <location>
        <begin position="1"/>
        <end position="81"/>
    </location>
</feature>
<name>A0A507E3Z4_9FUNG</name>
<evidence type="ECO:0000256" key="10">
    <source>
        <dbReference type="ARBA" id="ARBA00023136"/>
    </source>
</evidence>
<dbReference type="InterPro" id="IPR001841">
    <property type="entry name" value="Znf_RING"/>
</dbReference>
<keyword evidence="15" id="KW-1185">Reference proteome</keyword>
<dbReference type="GO" id="GO:0061630">
    <property type="term" value="F:ubiquitin protein ligase activity"/>
    <property type="evidence" value="ECO:0007669"/>
    <property type="project" value="UniProtKB-EC"/>
</dbReference>
<dbReference type="SUPFAM" id="SSF57850">
    <property type="entry name" value="RING/U-box"/>
    <property type="match status" value="1"/>
</dbReference>
<dbReference type="PROSITE" id="PS50089">
    <property type="entry name" value="ZF_RING_2"/>
    <property type="match status" value="1"/>
</dbReference>
<dbReference type="GO" id="GO:0006511">
    <property type="term" value="P:ubiquitin-dependent protein catabolic process"/>
    <property type="evidence" value="ECO:0007669"/>
    <property type="project" value="InterPro"/>
</dbReference>
<evidence type="ECO:0000256" key="1">
    <source>
        <dbReference type="ARBA" id="ARBA00000900"/>
    </source>
</evidence>
<dbReference type="STRING" id="109895.A0A507E3Z4"/>
<comment type="pathway">
    <text evidence="3">Protein modification; protein ubiquitination.</text>
</comment>
<feature type="domain" description="RING-type" evidence="13">
    <location>
        <begin position="89"/>
        <end position="131"/>
    </location>
</feature>
<evidence type="ECO:0000256" key="3">
    <source>
        <dbReference type="ARBA" id="ARBA00004906"/>
    </source>
</evidence>
<keyword evidence="8" id="KW-0833">Ubl conjugation pathway</keyword>